<proteinExistence type="inferred from homology"/>
<dbReference type="GO" id="GO:0004640">
    <property type="term" value="F:phosphoribosylanthranilate isomerase activity"/>
    <property type="evidence" value="ECO:0007669"/>
    <property type="project" value="UniProtKB-UniRule"/>
</dbReference>
<dbReference type="Gene3D" id="3.20.20.70">
    <property type="entry name" value="Aldolase class I"/>
    <property type="match status" value="1"/>
</dbReference>
<dbReference type="GO" id="GO:0000162">
    <property type="term" value="P:L-tryptophan biosynthetic process"/>
    <property type="evidence" value="ECO:0007669"/>
    <property type="project" value="UniProtKB-UniRule"/>
</dbReference>
<dbReference type="InterPro" id="IPR001240">
    <property type="entry name" value="PRAI_dom"/>
</dbReference>
<feature type="domain" description="N-(5'phosphoribosyl) anthranilate isomerase (PRAI)" evidence="10">
    <location>
        <begin position="5"/>
        <end position="205"/>
    </location>
</feature>
<evidence type="ECO:0000256" key="3">
    <source>
        <dbReference type="ARBA" id="ARBA00012572"/>
    </source>
</evidence>
<dbReference type="RefSeq" id="WP_110299450.1">
    <property type="nucleotide sequence ID" value="NZ_QJJM01000010.1"/>
</dbReference>
<evidence type="ECO:0000256" key="7">
    <source>
        <dbReference type="ARBA" id="ARBA00023141"/>
    </source>
</evidence>
<dbReference type="NCBIfam" id="NF002295">
    <property type="entry name" value="PRK01222.1-1"/>
    <property type="match status" value="1"/>
</dbReference>
<keyword evidence="7 9" id="KW-0057">Aromatic amino acid biosynthesis</keyword>
<comment type="similarity">
    <text evidence="9">Belongs to the TrpF family.</text>
</comment>
<dbReference type="EC" id="5.3.1.24" evidence="3 9"/>
<evidence type="ECO:0000259" key="10">
    <source>
        <dbReference type="Pfam" id="PF00697"/>
    </source>
</evidence>
<evidence type="ECO:0000256" key="1">
    <source>
        <dbReference type="ARBA" id="ARBA00001164"/>
    </source>
</evidence>
<keyword evidence="12" id="KW-1185">Reference proteome</keyword>
<organism evidence="11 12">
    <name type="scientific">Blastomonas natatoria</name>
    <dbReference type="NCBI Taxonomy" id="34015"/>
    <lineage>
        <taxon>Bacteria</taxon>
        <taxon>Pseudomonadati</taxon>
        <taxon>Pseudomonadota</taxon>
        <taxon>Alphaproteobacteria</taxon>
        <taxon>Sphingomonadales</taxon>
        <taxon>Sphingomonadaceae</taxon>
        <taxon>Blastomonas</taxon>
    </lineage>
</organism>
<accession>A0A2V3UXA3</accession>
<dbReference type="PANTHER" id="PTHR42894">
    <property type="entry name" value="N-(5'-PHOSPHORIBOSYL)ANTHRANILATE ISOMERASE"/>
    <property type="match status" value="1"/>
</dbReference>
<dbReference type="HAMAP" id="MF_00135">
    <property type="entry name" value="PRAI"/>
    <property type="match status" value="1"/>
</dbReference>
<dbReference type="Proteomes" id="UP000248014">
    <property type="component" value="Unassembled WGS sequence"/>
</dbReference>
<dbReference type="SUPFAM" id="SSF51366">
    <property type="entry name" value="Ribulose-phoshate binding barrel"/>
    <property type="match status" value="1"/>
</dbReference>
<evidence type="ECO:0000256" key="4">
    <source>
        <dbReference type="ARBA" id="ARBA00022272"/>
    </source>
</evidence>
<dbReference type="UniPathway" id="UPA00035">
    <property type="reaction ID" value="UER00042"/>
</dbReference>
<reference evidence="11 12" key="1">
    <citation type="submission" date="2018-05" db="EMBL/GenBank/DDBJ databases">
        <title>Genomic Encyclopedia of Type Strains, Phase IV (KMG-IV): sequencing the most valuable type-strain genomes for metagenomic binning, comparative biology and taxonomic classification.</title>
        <authorList>
            <person name="Goeker M."/>
        </authorList>
    </citation>
    <scope>NUCLEOTIDE SEQUENCE [LARGE SCALE GENOMIC DNA]</scope>
    <source>
        <strain evidence="11 12">DSM 3183</strain>
    </source>
</reference>
<evidence type="ECO:0000256" key="2">
    <source>
        <dbReference type="ARBA" id="ARBA00004664"/>
    </source>
</evidence>
<keyword evidence="8 9" id="KW-0413">Isomerase</keyword>
<dbReference type="PANTHER" id="PTHR42894:SF1">
    <property type="entry name" value="N-(5'-PHOSPHORIBOSYL)ANTHRANILATE ISOMERASE"/>
    <property type="match status" value="1"/>
</dbReference>
<dbReference type="AlphaFoldDB" id="A0A2V3UXA3"/>
<dbReference type="InterPro" id="IPR013785">
    <property type="entry name" value="Aldolase_TIM"/>
</dbReference>
<gene>
    <name evidence="9" type="primary">trpF</name>
    <name evidence="11" type="ORF">C7451_11025</name>
</gene>
<evidence type="ECO:0000256" key="5">
    <source>
        <dbReference type="ARBA" id="ARBA00022605"/>
    </source>
</evidence>
<protein>
    <recommendedName>
        <fullName evidence="4 9">N-(5'-phosphoribosyl)anthranilate isomerase</fullName>
        <shortName evidence="9">PRAI</shortName>
        <ecNumber evidence="3 9">5.3.1.24</ecNumber>
    </recommendedName>
</protein>
<keyword evidence="6 9" id="KW-0822">Tryptophan biosynthesis</keyword>
<evidence type="ECO:0000256" key="8">
    <source>
        <dbReference type="ARBA" id="ARBA00023235"/>
    </source>
</evidence>
<keyword evidence="5 9" id="KW-0028">Amino-acid biosynthesis</keyword>
<dbReference type="OrthoDB" id="9796196at2"/>
<name>A0A2V3UXA3_9SPHN</name>
<evidence type="ECO:0000256" key="6">
    <source>
        <dbReference type="ARBA" id="ARBA00022822"/>
    </source>
</evidence>
<dbReference type="InterPro" id="IPR044643">
    <property type="entry name" value="TrpF_fam"/>
</dbReference>
<dbReference type="EMBL" id="QJJM01000010">
    <property type="protein sequence ID" value="PXW73298.1"/>
    <property type="molecule type" value="Genomic_DNA"/>
</dbReference>
<dbReference type="Pfam" id="PF00697">
    <property type="entry name" value="PRAI"/>
    <property type="match status" value="1"/>
</dbReference>
<comment type="pathway">
    <text evidence="2 9">Amino-acid biosynthesis; L-tryptophan biosynthesis; L-tryptophan from chorismate: step 3/5.</text>
</comment>
<comment type="caution">
    <text evidence="11">The sequence shown here is derived from an EMBL/GenBank/DDBJ whole genome shotgun (WGS) entry which is preliminary data.</text>
</comment>
<evidence type="ECO:0000313" key="12">
    <source>
        <dbReference type="Proteomes" id="UP000248014"/>
    </source>
</evidence>
<evidence type="ECO:0000256" key="9">
    <source>
        <dbReference type="HAMAP-Rule" id="MF_00135"/>
    </source>
</evidence>
<comment type="catalytic activity">
    <reaction evidence="1 9">
        <text>N-(5-phospho-beta-D-ribosyl)anthranilate = 1-(2-carboxyphenylamino)-1-deoxy-D-ribulose 5-phosphate</text>
        <dbReference type="Rhea" id="RHEA:21540"/>
        <dbReference type="ChEBI" id="CHEBI:18277"/>
        <dbReference type="ChEBI" id="CHEBI:58613"/>
        <dbReference type="EC" id="5.3.1.24"/>
    </reaction>
</comment>
<sequence length="217" mass="23367">MTTLIKICGLSTEAAIDAAAREGATHIGLVHFEKSPRHVTLEQAGDLRRRTPSHVQVVLLLVNASPELTQRAQRTVRPDVIQFHGSEKPEWLRIVKQHMPVEAWKALGLRSAETLTNARRFDGSGDRLLFDAPAQALPGGNGSVVDWSLLVGHSHALPWGLAGGLSPDNVGEALAATRAPLVDVSSGVESAPGVKDMDKIARFCQAVRDHDQYSNPA</sequence>
<evidence type="ECO:0000313" key="11">
    <source>
        <dbReference type="EMBL" id="PXW73298.1"/>
    </source>
</evidence>
<dbReference type="CDD" id="cd00405">
    <property type="entry name" value="PRAI"/>
    <property type="match status" value="1"/>
</dbReference>
<dbReference type="InterPro" id="IPR011060">
    <property type="entry name" value="RibuloseP-bd_barrel"/>
</dbReference>